<reference evidence="2 3" key="1">
    <citation type="journal article" date="2013" name="BMC Genomics">
        <title>Reconstruction of the lipid metabolism for the microalga Monoraphidium neglectum from its genome sequence reveals characteristics suitable for biofuel production.</title>
        <authorList>
            <person name="Bogen C."/>
            <person name="Al-Dilaimi A."/>
            <person name="Albersmeier A."/>
            <person name="Wichmann J."/>
            <person name="Grundmann M."/>
            <person name="Rupp O."/>
            <person name="Lauersen K.J."/>
            <person name="Blifernez-Klassen O."/>
            <person name="Kalinowski J."/>
            <person name="Goesmann A."/>
            <person name="Mussgnug J.H."/>
            <person name="Kruse O."/>
        </authorList>
    </citation>
    <scope>NUCLEOTIDE SEQUENCE [LARGE SCALE GENOMIC DNA]</scope>
    <source>
        <strain evidence="2 3">SAG 48.87</strain>
    </source>
</reference>
<dbReference type="AlphaFoldDB" id="A0A0D2LJ18"/>
<proteinExistence type="predicted"/>
<keyword evidence="3" id="KW-1185">Reference proteome</keyword>
<sequence>MDVEPLSGSLLSSAATTPTAAAAAAGAALGARTGSWGLGGSLDGSAHPPRGGGATSPAGQQQAEAAGLARTLSLVHHGSGLVTATYLLEPSAHGGSQNAAAAAAAAASANPSARGRGGSAHGGGLFYEGSAHGGQELFKKAAEAAASTRQERTWHAGSAFGGGDRSVRNGGAGAAPPLTALEEN</sequence>
<feature type="compositionally biased region" description="Low complexity" evidence="1">
    <location>
        <begin position="58"/>
        <end position="67"/>
    </location>
</feature>
<organism evidence="2 3">
    <name type="scientific">Monoraphidium neglectum</name>
    <dbReference type="NCBI Taxonomy" id="145388"/>
    <lineage>
        <taxon>Eukaryota</taxon>
        <taxon>Viridiplantae</taxon>
        <taxon>Chlorophyta</taxon>
        <taxon>core chlorophytes</taxon>
        <taxon>Chlorophyceae</taxon>
        <taxon>CS clade</taxon>
        <taxon>Sphaeropleales</taxon>
        <taxon>Selenastraceae</taxon>
        <taxon>Monoraphidium</taxon>
    </lineage>
</organism>
<dbReference type="Proteomes" id="UP000054498">
    <property type="component" value="Unassembled WGS sequence"/>
</dbReference>
<accession>A0A0D2LJ18</accession>
<gene>
    <name evidence="2" type="ORF">MNEG_15974</name>
</gene>
<dbReference type="RefSeq" id="XP_013891009.1">
    <property type="nucleotide sequence ID" value="XM_014035555.1"/>
</dbReference>
<evidence type="ECO:0000256" key="1">
    <source>
        <dbReference type="SAM" id="MobiDB-lite"/>
    </source>
</evidence>
<evidence type="ECO:0000313" key="2">
    <source>
        <dbReference type="EMBL" id="KIY91989.1"/>
    </source>
</evidence>
<dbReference type="KEGG" id="mng:MNEG_15974"/>
<protein>
    <submittedName>
        <fullName evidence="2">Uncharacterized protein</fullName>
    </submittedName>
</protein>
<feature type="region of interest" description="Disordered" evidence="1">
    <location>
        <begin position="138"/>
        <end position="184"/>
    </location>
</feature>
<dbReference type="GeneID" id="25733688"/>
<feature type="region of interest" description="Disordered" evidence="1">
    <location>
        <begin position="37"/>
        <end position="67"/>
    </location>
</feature>
<name>A0A0D2LJ18_9CHLO</name>
<dbReference type="EMBL" id="KK106064">
    <property type="protein sequence ID" value="KIY91989.1"/>
    <property type="molecule type" value="Genomic_DNA"/>
</dbReference>
<evidence type="ECO:0000313" key="3">
    <source>
        <dbReference type="Proteomes" id="UP000054498"/>
    </source>
</evidence>